<reference evidence="2" key="1">
    <citation type="submission" date="2016-03" db="EMBL/GenBank/DDBJ databases">
        <authorList>
            <person name="Devillers Hugo."/>
        </authorList>
    </citation>
    <scope>NUCLEOTIDE SEQUENCE [LARGE SCALE GENOMIC DNA]</scope>
</reference>
<gene>
    <name evidence="1" type="ORF">LAME_0G05732G</name>
</gene>
<sequence>MLDELPVEIKLELLKSHLQLAFVNKQWYRLSNRFYRDCCLSLKPKEYWDRIQDCLCRYVHSLDEERKAARLINAALCGNKETGENDVPYMSDSWQIIYSVLFRNPRFFAMDSASRELNITHDVVTEYYCPMELESGKRYPCNLWCKKATDGGFFGVIRVAIYGQPDGSEPLLVRDLALTLDDWCQDSGAYCLFGGHFQLAKSANSLQIVHMGVSITNAANVVLEAVDTTPYQGNKSWLLFRTQQLEVFNRWEKLLSAERMRWDEKFVNATEDAAKNADFEFVYRFPKDLGACHGLKSVWFPRLQSRET</sequence>
<dbReference type="AlphaFoldDB" id="A0A1G4K799"/>
<accession>A0A1G4K799</accession>
<evidence type="ECO:0000313" key="2">
    <source>
        <dbReference type="Proteomes" id="UP000191144"/>
    </source>
</evidence>
<name>A0A1G4K799_9SACH</name>
<protein>
    <submittedName>
        <fullName evidence="1">LAME_0G05732g1_1</fullName>
    </submittedName>
</protein>
<dbReference type="EMBL" id="LT598484">
    <property type="protein sequence ID" value="SCU99818.1"/>
    <property type="molecule type" value="Genomic_DNA"/>
</dbReference>
<proteinExistence type="predicted"/>
<dbReference type="Proteomes" id="UP000191144">
    <property type="component" value="Chromosome G"/>
</dbReference>
<keyword evidence="2" id="KW-1185">Reference proteome</keyword>
<organism evidence="1 2">
    <name type="scientific">Lachancea meyersii CBS 8951</name>
    <dbReference type="NCBI Taxonomy" id="1266667"/>
    <lineage>
        <taxon>Eukaryota</taxon>
        <taxon>Fungi</taxon>
        <taxon>Dikarya</taxon>
        <taxon>Ascomycota</taxon>
        <taxon>Saccharomycotina</taxon>
        <taxon>Saccharomycetes</taxon>
        <taxon>Saccharomycetales</taxon>
        <taxon>Saccharomycetaceae</taxon>
        <taxon>Lachancea</taxon>
    </lineage>
</organism>
<dbReference type="OrthoDB" id="4065415at2759"/>
<evidence type="ECO:0000313" key="1">
    <source>
        <dbReference type="EMBL" id="SCU99818.1"/>
    </source>
</evidence>